<organism evidence="2 3">
    <name type="scientific">Asanoa hainanensis</name>
    <dbReference type="NCBI Taxonomy" id="560556"/>
    <lineage>
        <taxon>Bacteria</taxon>
        <taxon>Bacillati</taxon>
        <taxon>Actinomycetota</taxon>
        <taxon>Actinomycetes</taxon>
        <taxon>Micromonosporales</taxon>
        <taxon>Micromonosporaceae</taxon>
        <taxon>Asanoa</taxon>
    </lineage>
</organism>
<reference evidence="2 3" key="1">
    <citation type="submission" date="2017-06" db="EMBL/GenBank/DDBJ databases">
        <authorList>
            <person name="Kim H.J."/>
            <person name="Triplett B.A."/>
        </authorList>
    </citation>
    <scope>NUCLEOTIDE SEQUENCE [LARGE SCALE GENOMIC DNA]</scope>
    <source>
        <strain evidence="2 3">CGMCC 4.5593</strain>
    </source>
</reference>
<dbReference type="Gene3D" id="2.60.40.1120">
    <property type="entry name" value="Carboxypeptidase-like, regulatory domain"/>
    <property type="match status" value="3"/>
</dbReference>
<dbReference type="Proteomes" id="UP000198362">
    <property type="component" value="Unassembled WGS sequence"/>
</dbReference>
<protein>
    <submittedName>
        <fullName evidence="2">Carboxypeptidase regulatory-like domain-containing protein</fullName>
    </submittedName>
</protein>
<dbReference type="AlphaFoldDB" id="A0A239MV58"/>
<gene>
    <name evidence="2" type="ORF">SAMN05421812_106341</name>
</gene>
<dbReference type="SUPFAM" id="SSF49464">
    <property type="entry name" value="Carboxypeptidase regulatory domain-like"/>
    <property type="match status" value="2"/>
</dbReference>
<dbReference type="SUPFAM" id="SSF49452">
    <property type="entry name" value="Starch-binding domain-like"/>
    <property type="match status" value="2"/>
</dbReference>
<evidence type="ECO:0000313" key="3">
    <source>
        <dbReference type="Proteomes" id="UP000198362"/>
    </source>
</evidence>
<feature type="signal peptide" evidence="1">
    <location>
        <begin position="1"/>
        <end position="28"/>
    </location>
</feature>
<proteinExistence type="predicted"/>
<dbReference type="EMBL" id="FZPH01000006">
    <property type="protein sequence ID" value="SNT46123.1"/>
    <property type="molecule type" value="Genomic_DNA"/>
</dbReference>
<dbReference type="InterPro" id="IPR008969">
    <property type="entry name" value="CarboxyPept-like_regulatory"/>
</dbReference>
<dbReference type="SUPFAM" id="SSF49478">
    <property type="entry name" value="Cna protein B-type domain"/>
    <property type="match status" value="1"/>
</dbReference>
<keyword evidence="2" id="KW-0378">Hydrolase</keyword>
<keyword evidence="2" id="KW-0645">Protease</keyword>
<dbReference type="Pfam" id="PF13620">
    <property type="entry name" value="CarboxypepD_reg"/>
    <property type="match status" value="2"/>
</dbReference>
<keyword evidence="1" id="KW-0732">Signal</keyword>
<dbReference type="InterPro" id="IPR013784">
    <property type="entry name" value="Carb-bd-like_fold"/>
</dbReference>
<evidence type="ECO:0000313" key="2">
    <source>
        <dbReference type="EMBL" id="SNT46123.1"/>
    </source>
</evidence>
<accession>A0A239MV58</accession>
<keyword evidence="3" id="KW-1185">Reference proteome</keyword>
<feature type="chain" id="PRO_5012534491" evidence="1">
    <location>
        <begin position="29"/>
        <end position="691"/>
    </location>
</feature>
<keyword evidence="2" id="KW-0121">Carboxypeptidase</keyword>
<dbReference type="GO" id="GO:0030246">
    <property type="term" value="F:carbohydrate binding"/>
    <property type="evidence" value="ECO:0007669"/>
    <property type="project" value="InterPro"/>
</dbReference>
<evidence type="ECO:0000256" key="1">
    <source>
        <dbReference type="SAM" id="SignalP"/>
    </source>
</evidence>
<name>A0A239MV58_9ACTN</name>
<sequence length="691" mass="71573">MRRVRATAALAAVALAGTLAVWATPAQAADTGVISGRVTTSDGAPAADVFVAVLDFENWGDPVGYTTTAADGTYSVGGLATDGYIVSMSGGDNPTQYFDGKTDIFDANEVRVTTGQTTTVNPRLVPAGFIVGRVLQADGEPLTSTWISITNENGVSVGGAGTDDNGDYRAAVPAGTYFASFTPVAGGLQDQFIPGKLGPDDATRITVTAGQETRADDTALRVGNLSGRLTNDDGTPVREAYVYVSPFQANGNGVNADTDANGEFSLPMMLVGTYMVEFNAGDRHQFFDGALEPNDADPVTVTAGQDTRVVESMLPTGTVRVRAVDAISGIAIRDFCAESFCSNGTGQVLMTDQAIGTRAIGVYAQGNYLSRDSNVTVRANQTTDVVARLLPGAKITTTVVDKATGQPLPNVCVFAYKPAQVYTPDNYGGDQCSDTAGKVTLDKLAAGPYRLFAQPRNNNTYGKQWVAANGGTGDERLAATITTTTGKTTAAPQVKLDRAGSIRGRVTDAATGAPLAAQIALFTSSPGAGGPETYTDADGRFQIDGLGPYAWPLRYSSDGYATTWTGGAASRFAATGTQVTTGTVATADLALTRGVAVRGTVVTSHGTPRWGRVNAYNAETGDLAGTVDFAGTAFQLNVLSGQELRFEYSLDINGLSYRSDKAKLSPATPGGPPRYTVVVPAGGLTVDILAG</sequence>
<dbReference type="GO" id="GO:0004180">
    <property type="term" value="F:carboxypeptidase activity"/>
    <property type="evidence" value="ECO:0007669"/>
    <property type="project" value="UniProtKB-KW"/>
</dbReference>
<dbReference type="RefSeq" id="WP_179266242.1">
    <property type="nucleotide sequence ID" value="NZ_FZPH01000006.1"/>
</dbReference>